<dbReference type="OrthoDB" id="6759200at2759"/>
<keyword evidence="2" id="KW-1185">Reference proteome</keyword>
<evidence type="ECO:0000313" key="2">
    <source>
        <dbReference type="Proteomes" id="UP000478052"/>
    </source>
</evidence>
<proteinExistence type="predicted"/>
<organism evidence="1 2">
    <name type="scientific">Aphis craccivora</name>
    <name type="common">Cowpea aphid</name>
    <dbReference type="NCBI Taxonomy" id="307492"/>
    <lineage>
        <taxon>Eukaryota</taxon>
        <taxon>Metazoa</taxon>
        <taxon>Ecdysozoa</taxon>
        <taxon>Arthropoda</taxon>
        <taxon>Hexapoda</taxon>
        <taxon>Insecta</taxon>
        <taxon>Pterygota</taxon>
        <taxon>Neoptera</taxon>
        <taxon>Paraneoptera</taxon>
        <taxon>Hemiptera</taxon>
        <taxon>Sternorrhyncha</taxon>
        <taxon>Aphidomorpha</taxon>
        <taxon>Aphidoidea</taxon>
        <taxon>Aphididae</taxon>
        <taxon>Aphidini</taxon>
        <taxon>Aphis</taxon>
        <taxon>Aphis</taxon>
    </lineage>
</organism>
<comment type="caution">
    <text evidence="1">The sequence shown here is derived from an EMBL/GenBank/DDBJ whole genome shotgun (WGS) entry which is preliminary data.</text>
</comment>
<reference evidence="1 2" key="1">
    <citation type="submission" date="2019-08" db="EMBL/GenBank/DDBJ databases">
        <title>Whole genome of Aphis craccivora.</title>
        <authorList>
            <person name="Voronova N.V."/>
            <person name="Shulinski R.S."/>
            <person name="Bandarenka Y.V."/>
            <person name="Zhorov D.G."/>
            <person name="Warner D."/>
        </authorList>
    </citation>
    <scope>NUCLEOTIDE SEQUENCE [LARGE SCALE GENOMIC DNA]</scope>
    <source>
        <strain evidence="1">180601</strain>
        <tissue evidence="1">Whole Body</tissue>
    </source>
</reference>
<dbReference type="AlphaFoldDB" id="A0A6G0Z7J0"/>
<gene>
    <name evidence="1" type="ORF">FWK35_00002860</name>
</gene>
<dbReference type="Proteomes" id="UP000478052">
    <property type="component" value="Unassembled WGS sequence"/>
</dbReference>
<sequence>MFPLTKVRRAKRLAYALVRPVGAKLVAEPGLGVPSFHLVLRILYWIKSNITDTQRYLVKMRYNYSEIHDFSNSERDGRNVRKLILHNTKATEKIPLHENSSIHKKNVCSWASLEMALNHCEGIDKELQNSIRKEEAMDESVFRGSNEIISSVGTSNQSGKFLNLINLDEFLEIITKKVKDEILSKIKEVKYYSILFDCTLDIGHQEQMTQGCHSSRFRRDTTGLVPTSPTPITAPVKLILIMEKLKKQASGYRSAIH</sequence>
<protein>
    <submittedName>
        <fullName evidence="1">Zinc finger MYM-type protein 1-like</fullName>
    </submittedName>
</protein>
<dbReference type="EMBL" id="VUJU01001112">
    <property type="protein sequence ID" value="KAF0766752.1"/>
    <property type="molecule type" value="Genomic_DNA"/>
</dbReference>
<name>A0A6G0Z7J0_APHCR</name>
<accession>A0A6G0Z7J0</accession>
<evidence type="ECO:0000313" key="1">
    <source>
        <dbReference type="EMBL" id="KAF0766752.1"/>
    </source>
</evidence>